<dbReference type="EMBL" id="SBHS01000005">
    <property type="protein sequence ID" value="TWU76277.1"/>
    <property type="molecule type" value="Genomic_DNA"/>
</dbReference>
<comment type="caution">
    <text evidence="6">The sequence shown here is derived from an EMBL/GenBank/DDBJ whole genome shotgun (WGS) entry which is preliminary data.</text>
</comment>
<sequence>MVTRASPISVSRDRTLIERHGHLQRELSAFLAYGLHLRGKGYLAEGWRYTFLIKGILTGLIGVWTWMDLLASTTQTAHGKYKGLLRPKEGWFRDREEVIMDGLSWAFFKDALLDYHLWPIDLLGRTWSIPVTPPQASITLTCKALGINTFETNLLTISGYTIFITQLLFWTWVSEKVNQRLLIDLITQFWALPLLIALSSLCSPRWRTATGRNGSCRLCSSAIHTATLSL</sequence>
<keyword evidence="5" id="KW-0472">Membrane</keyword>
<gene>
    <name evidence="6" type="ORF">ED733_005306</name>
</gene>
<keyword evidence="4" id="KW-1133">Transmembrane helix</keyword>
<keyword evidence="3" id="KW-0812">Transmembrane</keyword>
<evidence type="ECO:0000256" key="1">
    <source>
        <dbReference type="ARBA" id="ARBA00004141"/>
    </source>
</evidence>
<evidence type="ECO:0000256" key="3">
    <source>
        <dbReference type="ARBA" id="ARBA00022692"/>
    </source>
</evidence>
<dbReference type="Proteomes" id="UP000317257">
    <property type="component" value="Unassembled WGS sequence"/>
</dbReference>
<organism evidence="6 7">
    <name type="scientific">Metarhizium rileyi (strain RCEF 4871)</name>
    <name type="common">Nomuraea rileyi</name>
    <dbReference type="NCBI Taxonomy" id="1649241"/>
    <lineage>
        <taxon>Eukaryota</taxon>
        <taxon>Fungi</taxon>
        <taxon>Dikarya</taxon>
        <taxon>Ascomycota</taxon>
        <taxon>Pezizomycotina</taxon>
        <taxon>Sordariomycetes</taxon>
        <taxon>Hypocreomycetidae</taxon>
        <taxon>Hypocreales</taxon>
        <taxon>Clavicipitaceae</taxon>
        <taxon>Metarhizium</taxon>
    </lineage>
</organism>
<proteinExistence type="predicted"/>
<dbReference type="PANTHER" id="PTHR43791:SF104">
    <property type="entry name" value="MAJOR FACILITATOR SUPERFAMILY (MFS) PROFILE DOMAIN-CONTAINING PROTEIN-RELATED"/>
    <property type="match status" value="1"/>
</dbReference>
<dbReference type="GO" id="GO:0016020">
    <property type="term" value="C:membrane"/>
    <property type="evidence" value="ECO:0007669"/>
    <property type="project" value="UniProtKB-SubCell"/>
</dbReference>
<evidence type="ECO:0000313" key="7">
    <source>
        <dbReference type="Proteomes" id="UP000317257"/>
    </source>
</evidence>
<evidence type="ECO:0000256" key="5">
    <source>
        <dbReference type="ARBA" id="ARBA00023136"/>
    </source>
</evidence>
<dbReference type="PANTHER" id="PTHR43791">
    <property type="entry name" value="PERMEASE-RELATED"/>
    <property type="match status" value="1"/>
</dbReference>
<evidence type="ECO:0000256" key="2">
    <source>
        <dbReference type="ARBA" id="ARBA00022448"/>
    </source>
</evidence>
<evidence type="ECO:0000256" key="4">
    <source>
        <dbReference type="ARBA" id="ARBA00022989"/>
    </source>
</evidence>
<dbReference type="SUPFAM" id="SSF103473">
    <property type="entry name" value="MFS general substrate transporter"/>
    <property type="match status" value="1"/>
</dbReference>
<accession>A0A5C6GHP9</accession>
<name>A0A5C6GHP9_METRR</name>
<dbReference type="InterPro" id="IPR036259">
    <property type="entry name" value="MFS_trans_sf"/>
</dbReference>
<dbReference type="GO" id="GO:0022857">
    <property type="term" value="F:transmembrane transporter activity"/>
    <property type="evidence" value="ECO:0007669"/>
    <property type="project" value="TreeGrafter"/>
</dbReference>
<keyword evidence="2" id="KW-0813">Transport</keyword>
<protein>
    <submittedName>
        <fullName evidence="6">Uncharacterized protein</fullName>
    </submittedName>
</protein>
<comment type="subcellular location">
    <subcellularLocation>
        <location evidence="1">Membrane</location>
        <topology evidence="1">Multi-pass membrane protein</topology>
    </subcellularLocation>
</comment>
<evidence type="ECO:0000313" key="6">
    <source>
        <dbReference type="EMBL" id="TWU76277.1"/>
    </source>
</evidence>
<dbReference type="AlphaFoldDB" id="A0A5C6GHP9"/>
<reference evidence="7" key="1">
    <citation type="submission" date="2018-12" db="EMBL/GenBank/DDBJ databases">
        <title>The complete genome of Metarhizium rileyi, a key fungal pathogen of Lepidoptera.</title>
        <authorList>
            <person name="Binneck E."/>
            <person name="Lastra C.C.L."/>
            <person name="Sosa-Gomez D.R."/>
        </authorList>
    </citation>
    <scope>NUCLEOTIDE SEQUENCE [LARGE SCALE GENOMIC DNA]</scope>
    <source>
        <strain evidence="7">Cep018-CH2</strain>
    </source>
</reference>